<reference evidence="11" key="3">
    <citation type="submission" date="2018-08" db="UniProtKB">
        <authorList>
            <consortium name="EnsemblPlants"/>
        </authorList>
    </citation>
    <scope>IDENTIFICATION</scope>
    <source>
        <strain evidence="11">cv. Bd21</strain>
    </source>
</reference>
<evidence type="ECO:0000256" key="4">
    <source>
        <dbReference type="ARBA" id="ARBA00048740"/>
    </source>
</evidence>
<comment type="catalytic activity">
    <reaction evidence="3">
        <text>a 5'-end (N(2),N(7)-dimethyl 5'-triphosphoguanosine)-ribonucleoside in snoRNA + S-adenosyl-L-methionine = a 5'-end (N(2),N(2),N(7)-trimethyl 5'-triphosphoguanosine)-ribonucleoside in snoRNA + S-adenosyl-L-homocysteine + H(+)</text>
        <dbReference type="Rhea" id="RHEA:78507"/>
        <dbReference type="Rhea" id="RHEA-COMP:19088"/>
        <dbReference type="Rhea" id="RHEA-COMP:19090"/>
        <dbReference type="ChEBI" id="CHEBI:15378"/>
        <dbReference type="ChEBI" id="CHEBI:57856"/>
        <dbReference type="ChEBI" id="CHEBI:59789"/>
        <dbReference type="ChEBI" id="CHEBI:167623"/>
        <dbReference type="ChEBI" id="CHEBI:172880"/>
    </reaction>
    <physiologicalReaction direction="left-to-right" evidence="3">
        <dbReference type="Rhea" id="RHEA:78508"/>
    </physiologicalReaction>
</comment>
<reference evidence="10" key="2">
    <citation type="submission" date="2017-06" db="EMBL/GenBank/DDBJ databases">
        <title>WGS assembly of Brachypodium distachyon.</title>
        <authorList>
            <consortium name="The International Brachypodium Initiative"/>
            <person name="Lucas S."/>
            <person name="Harmon-Smith M."/>
            <person name="Lail K."/>
            <person name="Tice H."/>
            <person name="Grimwood J."/>
            <person name="Bruce D."/>
            <person name="Barry K."/>
            <person name="Shu S."/>
            <person name="Lindquist E."/>
            <person name="Wang M."/>
            <person name="Pitluck S."/>
            <person name="Vogel J.P."/>
            <person name="Garvin D.F."/>
            <person name="Mockler T.C."/>
            <person name="Schmutz J."/>
            <person name="Rokhsar D."/>
            <person name="Bevan M.W."/>
        </authorList>
    </citation>
    <scope>NUCLEOTIDE SEQUENCE</scope>
    <source>
        <strain evidence="10">Bd21</strain>
    </source>
</reference>
<dbReference type="ExpressionAtlas" id="A0A2K2DPU8">
    <property type="expression patterns" value="baseline"/>
</dbReference>
<comment type="catalytic activity">
    <reaction evidence="5">
        <text>a 5'-end (N(2),N(7)-dimethyl 5'-triphosphoguanosine)-ribonucleoside in snRNA + S-adenosyl-L-methionine = a 5'-end (N(2),N(2),N(7)-trimethyl 5'-triphosphoguanosine)-ribonucleoside in snRNA + S-adenosyl-L-homocysteine + H(+)</text>
        <dbReference type="Rhea" id="RHEA:78479"/>
        <dbReference type="Rhea" id="RHEA-COMP:19087"/>
        <dbReference type="Rhea" id="RHEA-COMP:19089"/>
        <dbReference type="ChEBI" id="CHEBI:15378"/>
        <dbReference type="ChEBI" id="CHEBI:57856"/>
        <dbReference type="ChEBI" id="CHEBI:59789"/>
        <dbReference type="ChEBI" id="CHEBI:167623"/>
        <dbReference type="ChEBI" id="CHEBI:172880"/>
    </reaction>
    <physiologicalReaction direction="left-to-right" evidence="5">
        <dbReference type="Rhea" id="RHEA:78480"/>
    </physiologicalReaction>
</comment>
<dbReference type="GO" id="GO:0005634">
    <property type="term" value="C:nucleus"/>
    <property type="evidence" value="ECO:0000318"/>
    <property type="project" value="GO_Central"/>
</dbReference>
<dbReference type="EnsemblPlants" id="PNT76319">
    <property type="protein sequence ID" value="PNT76319"/>
    <property type="gene ID" value="BRADI_1g47035v3"/>
</dbReference>
<dbReference type="PANTHER" id="PTHR14741:SF41">
    <property type="entry name" value="TRIMETHYLGUANOSINE SYNTHASE"/>
    <property type="match status" value="1"/>
</dbReference>
<evidence type="ECO:0000313" key="11">
    <source>
        <dbReference type="EnsemblPlants" id="PNT76319"/>
    </source>
</evidence>
<evidence type="ECO:0000256" key="5">
    <source>
        <dbReference type="ARBA" id="ARBA00048763"/>
    </source>
</evidence>
<keyword evidence="9" id="KW-0732">Signal</keyword>
<evidence type="ECO:0000313" key="10">
    <source>
        <dbReference type="EMBL" id="PNT76319.1"/>
    </source>
</evidence>
<keyword evidence="12" id="KW-1185">Reference proteome</keyword>
<protein>
    <recommendedName>
        <fullName evidence="1">Trimethylguanosine synthase</fullName>
    </recommendedName>
    <alternativeName>
        <fullName evidence="7">Cap-specific guanine-N(2) methyltransferase</fullName>
    </alternativeName>
</protein>
<evidence type="ECO:0000256" key="8">
    <source>
        <dbReference type="SAM" id="MobiDB-lite"/>
    </source>
</evidence>
<comment type="similarity">
    <text evidence="2">Belongs to the methyltransferase superfamily. Trimethylguanosine synthase family.</text>
</comment>
<gene>
    <name evidence="11" type="primary">LOC104581625</name>
    <name evidence="10" type="ORF">BRADI_1g47035v3</name>
</gene>
<reference evidence="10 11" key="1">
    <citation type="journal article" date="2010" name="Nature">
        <title>Genome sequencing and analysis of the model grass Brachypodium distachyon.</title>
        <authorList>
            <consortium name="International Brachypodium Initiative"/>
        </authorList>
    </citation>
    <scope>NUCLEOTIDE SEQUENCE [LARGE SCALE GENOMIC DNA]</scope>
    <source>
        <strain evidence="10">Bd21</strain>
        <strain evidence="11">cv. Bd21</strain>
    </source>
</reference>
<dbReference type="EMBL" id="CM000880">
    <property type="protein sequence ID" value="PNT76319.1"/>
    <property type="molecule type" value="Genomic_DNA"/>
</dbReference>
<evidence type="ECO:0000256" key="6">
    <source>
        <dbReference type="ARBA" id="ARBA00049075"/>
    </source>
</evidence>
<evidence type="ECO:0000256" key="3">
    <source>
        <dbReference type="ARBA" id="ARBA00047418"/>
    </source>
</evidence>
<dbReference type="Gene3D" id="3.40.50.150">
    <property type="entry name" value="Vaccinia Virus protein VP39"/>
    <property type="match status" value="1"/>
</dbReference>
<dbReference type="GO" id="GO:0036261">
    <property type="term" value="P:7-methylguanosine cap hypermethylation"/>
    <property type="evidence" value="ECO:0000318"/>
    <property type="project" value="GO_Central"/>
</dbReference>
<dbReference type="PANTHER" id="PTHR14741">
    <property type="entry name" value="S-ADENOSYLMETHIONINE-DEPENDENT METHYLTRANSFERASE RELATED"/>
    <property type="match status" value="1"/>
</dbReference>
<dbReference type="Gramene" id="PNT76319">
    <property type="protein sequence ID" value="PNT76319"/>
    <property type="gene ID" value="BRADI_1g47035v3"/>
</dbReference>
<accession>A0A2K2DPU8</accession>
<dbReference type="STRING" id="15368.A0A2K2DPU8"/>
<name>A0A2K2DPU8_BRADI</name>
<dbReference type="CDD" id="cd02440">
    <property type="entry name" value="AdoMet_MTases"/>
    <property type="match status" value="1"/>
</dbReference>
<evidence type="ECO:0000256" key="2">
    <source>
        <dbReference type="ARBA" id="ARBA00025783"/>
    </source>
</evidence>
<dbReference type="Proteomes" id="UP000008810">
    <property type="component" value="Chromosome 1"/>
</dbReference>
<dbReference type="InterPro" id="IPR019012">
    <property type="entry name" value="RNA_cap_Gua-N2-MeTrfase"/>
</dbReference>
<evidence type="ECO:0000256" key="9">
    <source>
        <dbReference type="SAM" id="SignalP"/>
    </source>
</evidence>
<evidence type="ECO:0000256" key="1">
    <source>
        <dbReference type="ARBA" id="ARBA00018517"/>
    </source>
</evidence>
<proteinExistence type="inferred from homology"/>
<dbReference type="GO" id="GO:0071164">
    <property type="term" value="F:RNA cap trimethylguanosine synthase activity"/>
    <property type="evidence" value="ECO:0000318"/>
    <property type="project" value="GO_Central"/>
</dbReference>
<dbReference type="InterPro" id="IPR029063">
    <property type="entry name" value="SAM-dependent_MTases_sf"/>
</dbReference>
<feature type="compositionally biased region" description="Acidic residues" evidence="8">
    <location>
        <begin position="71"/>
        <end position="80"/>
    </location>
</feature>
<dbReference type="AlphaFoldDB" id="A0A2K2DPU8"/>
<comment type="catalytic activity">
    <reaction evidence="4">
        <text>a 5'-end (N(7)-methyl 5'-triphosphoguanosine)-ribonucleoside in snoRNA + S-adenosyl-L-methionine = a 5'-end (N(2),N(7)-dimethyl 5'-triphosphoguanosine)-ribonucleoside in snoRNA + S-adenosyl-L-homocysteine + H(+)</text>
        <dbReference type="Rhea" id="RHEA:78475"/>
        <dbReference type="Rhea" id="RHEA-COMP:19086"/>
        <dbReference type="Rhea" id="RHEA-COMP:19088"/>
        <dbReference type="ChEBI" id="CHEBI:15378"/>
        <dbReference type="ChEBI" id="CHEBI:57856"/>
        <dbReference type="ChEBI" id="CHEBI:59789"/>
        <dbReference type="ChEBI" id="CHEBI:156461"/>
        <dbReference type="ChEBI" id="CHEBI:172880"/>
    </reaction>
    <physiologicalReaction direction="left-to-right" evidence="4">
        <dbReference type="Rhea" id="RHEA:78476"/>
    </physiologicalReaction>
</comment>
<feature type="compositionally biased region" description="Basic and acidic residues" evidence="8">
    <location>
        <begin position="57"/>
        <end position="70"/>
    </location>
</feature>
<sequence>MMVFLALPHRFLRLLAAIPKISRHCRGLVAAPPSFRPPLPTSEKRKSAIQHQTPSPIRDHDAETTSRPEAEEPQDPDAEAEAVAGKYWAHRHSLFYLYDRGVRMDAEEWYSATPEASRAAPAGLVVDAFAGVGGNSIQFAARSCALTWWPPASRPRHCWGCYVVAVEIDPHKVELARHNARIYGLEDMIEFVVGDFFRLAPYLKGEDVHEAVWEGRIEVREDVLQGESDELAPAKKDAPEKMVNVEGVGEVDNNTLLDDAISGGPLVDPVLPGGALREVVEANVEEEGDLHVENADMRRLLSTRTTTYPVMLASTFKVLTWLIMRPNMEEDQDTKRSYNAKYGN</sequence>
<feature type="chain" id="PRO_5044576662" description="Trimethylguanosine synthase" evidence="9">
    <location>
        <begin position="18"/>
        <end position="344"/>
    </location>
</feature>
<comment type="catalytic activity">
    <reaction evidence="6">
        <text>a 5'-end (N(7)-methyl 5'-triphosphoguanosine)-ribonucleoside in snRNA + S-adenosyl-L-methionine = a 5'-end (N(2),N(7)-dimethyl 5'-triphosphoguanosine)-ribonucleoside in snRNA + S-adenosyl-L-homocysteine + H(+)</text>
        <dbReference type="Rhea" id="RHEA:78471"/>
        <dbReference type="Rhea" id="RHEA-COMP:19085"/>
        <dbReference type="Rhea" id="RHEA-COMP:19087"/>
        <dbReference type="ChEBI" id="CHEBI:15378"/>
        <dbReference type="ChEBI" id="CHEBI:57856"/>
        <dbReference type="ChEBI" id="CHEBI:59789"/>
        <dbReference type="ChEBI" id="CHEBI:156461"/>
        <dbReference type="ChEBI" id="CHEBI:172880"/>
    </reaction>
    <physiologicalReaction direction="left-to-right" evidence="6">
        <dbReference type="Rhea" id="RHEA:78472"/>
    </physiologicalReaction>
</comment>
<feature type="region of interest" description="Disordered" evidence="8">
    <location>
        <begin position="32"/>
        <end position="81"/>
    </location>
</feature>
<dbReference type="OrthoDB" id="194443at2759"/>
<dbReference type="SUPFAM" id="SSF53335">
    <property type="entry name" value="S-adenosyl-L-methionine-dependent methyltransferases"/>
    <property type="match status" value="1"/>
</dbReference>
<organism evidence="10">
    <name type="scientific">Brachypodium distachyon</name>
    <name type="common">Purple false brome</name>
    <name type="synonym">Trachynia distachya</name>
    <dbReference type="NCBI Taxonomy" id="15368"/>
    <lineage>
        <taxon>Eukaryota</taxon>
        <taxon>Viridiplantae</taxon>
        <taxon>Streptophyta</taxon>
        <taxon>Embryophyta</taxon>
        <taxon>Tracheophyta</taxon>
        <taxon>Spermatophyta</taxon>
        <taxon>Magnoliopsida</taxon>
        <taxon>Liliopsida</taxon>
        <taxon>Poales</taxon>
        <taxon>Poaceae</taxon>
        <taxon>BOP clade</taxon>
        <taxon>Pooideae</taxon>
        <taxon>Stipodae</taxon>
        <taxon>Brachypodieae</taxon>
        <taxon>Brachypodium</taxon>
    </lineage>
</organism>
<dbReference type="Pfam" id="PF09445">
    <property type="entry name" value="Methyltransf_15"/>
    <property type="match status" value="1"/>
</dbReference>
<evidence type="ECO:0000313" key="12">
    <source>
        <dbReference type="Proteomes" id="UP000008810"/>
    </source>
</evidence>
<evidence type="ECO:0000256" key="7">
    <source>
        <dbReference type="ARBA" id="ARBA00049790"/>
    </source>
</evidence>
<feature type="signal peptide" evidence="9">
    <location>
        <begin position="1"/>
        <end position="17"/>
    </location>
</feature>